<keyword evidence="1" id="KW-0732">Signal</keyword>
<name>A1HUH2_9FIRM</name>
<comment type="caution">
    <text evidence="2">The sequence shown here is derived from an EMBL/GenBank/DDBJ whole genome shotgun (WGS) entry which is preliminary data.</text>
</comment>
<sequence>MKKSFIICLLVAFFLFGVTSSAAAANWVFVGKLQLASGKSRTDYVDSETVVWNKADNSITFWLLSETVDPERPPNMSAWTTTKYVTKLDGIYPTRVLEWHGYTKIDGKVMGLSSKKPDSQVIYPEEYSLLSEAIELAEKYAR</sequence>
<feature type="chain" id="PRO_5002635112" evidence="1">
    <location>
        <begin position="25"/>
        <end position="142"/>
    </location>
</feature>
<proteinExistence type="predicted"/>
<reference evidence="2 3" key="2">
    <citation type="submission" date="2007-01" db="EMBL/GenBank/DDBJ databases">
        <title>Sequencing of the draft genome and assembly of Thermosinus carboxydivorans Nor1.</title>
        <authorList>
            <consortium name="US DOE Joint Genome Institute (JGI-PGF)"/>
            <person name="Copeland A."/>
            <person name="Lucas S."/>
            <person name="Lapidus A."/>
            <person name="Barry K."/>
            <person name="Glavina del Rio T."/>
            <person name="Dalin E."/>
            <person name="Tice H."/>
            <person name="Bruce D."/>
            <person name="Pitluck S."/>
            <person name="Richardson P."/>
        </authorList>
    </citation>
    <scope>NUCLEOTIDE SEQUENCE [LARGE SCALE GENOMIC DNA]</scope>
    <source>
        <strain evidence="2 3">Nor1</strain>
    </source>
</reference>
<accession>A1HUH2</accession>
<dbReference type="eggNOG" id="ENOG502ZFJU">
    <property type="taxonomic scope" value="Bacteria"/>
</dbReference>
<protein>
    <submittedName>
        <fullName evidence="2">Uncharacterized protein</fullName>
    </submittedName>
</protein>
<dbReference type="EMBL" id="AAWL01000042">
    <property type="protein sequence ID" value="EAX46326.1"/>
    <property type="molecule type" value="Genomic_DNA"/>
</dbReference>
<dbReference type="Proteomes" id="UP000005139">
    <property type="component" value="Unassembled WGS sequence"/>
</dbReference>
<evidence type="ECO:0000256" key="1">
    <source>
        <dbReference type="SAM" id="SignalP"/>
    </source>
</evidence>
<evidence type="ECO:0000313" key="3">
    <source>
        <dbReference type="Proteomes" id="UP000005139"/>
    </source>
</evidence>
<dbReference type="OrthoDB" id="9829260at2"/>
<evidence type="ECO:0000313" key="2">
    <source>
        <dbReference type="EMBL" id="EAX46326.1"/>
    </source>
</evidence>
<gene>
    <name evidence="2" type="ORF">TcarDRAFT_0066</name>
</gene>
<dbReference type="AlphaFoldDB" id="A1HUH2"/>
<feature type="signal peptide" evidence="1">
    <location>
        <begin position="1"/>
        <end position="24"/>
    </location>
</feature>
<dbReference type="RefSeq" id="WP_007290675.1">
    <property type="nucleotide sequence ID" value="NZ_AAWL01000042.1"/>
</dbReference>
<reference evidence="2 3" key="1">
    <citation type="submission" date="2007-01" db="EMBL/GenBank/DDBJ databases">
        <title>Annotation of the draft genome assembly of Thermosinus carboxydivorans Nor1.</title>
        <authorList>
            <consortium name="US DOE Joint Genome Institute (JGI-ORNL)"/>
            <person name="Larimer F."/>
            <person name="Land M."/>
            <person name="Hauser L."/>
        </authorList>
    </citation>
    <scope>NUCLEOTIDE SEQUENCE [LARGE SCALE GENOMIC DNA]</scope>
    <source>
        <strain evidence="2 3">Nor1</strain>
    </source>
</reference>
<organism evidence="2 3">
    <name type="scientific">Thermosinus carboxydivorans Nor1</name>
    <dbReference type="NCBI Taxonomy" id="401526"/>
    <lineage>
        <taxon>Bacteria</taxon>
        <taxon>Bacillati</taxon>
        <taxon>Bacillota</taxon>
        <taxon>Negativicutes</taxon>
        <taxon>Selenomonadales</taxon>
        <taxon>Sporomusaceae</taxon>
        <taxon>Thermosinus</taxon>
    </lineage>
</organism>
<keyword evidence="3" id="KW-1185">Reference proteome</keyword>